<evidence type="ECO:0000313" key="1">
    <source>
        <dbReference type="EMBL" id="KAI6088769.1"/>
    </source>
</evidence>
<proteinExistence type="predicted"/>
<dbReference type="EMBL" id="MU394299">
    <property type="protein sequence ID" value="KAI6088769.1"/>
    <property type="molecule type" value="Genomic_DNA"/>
</dbReference>
<evidence type="ECO:0000313" key="2">
    <source>
        <dbReference type="Proteomes" id="UP001497680"/>
    </source>
</evidence>
<organism evidence="1 2">
    <name type="scientific">Hypoxylon rubiginosum</name>
    <dbReference type="NCBI Taxonomy" id="110542"/>
    <lineage>
        <taxon>Eukaryota</taxon>
        <taxon>Fungi</taxon>
        <taxon>Dikarya</taxon>
        <taxon>Ascomycota</taxon>
        <taxon>Pezizomycotina</taxon>
        <taxon>Sordariomycetes</taxon>
        <taxon>Xylariomycetidae</taxon>
        <taxon>Xylariales</taxon>
        <taxon>Hypoxylaceae</taxon>
        <taxon>Hypoxylon</taxon>
    </lineage>
</organism>
<dbReference type="Proteomes" id="UP001497680">
    <property type="component" value="Unassembled WGS sequence"/>
</dbReference>
<name>A0ACC0D837_9PEZI</name>
<keyword evidence="2" id="KW-1185">Reference proteome</keyword>
<protein>
    <submittedName>
        <fullName evidence="1">Uncharacterized protein</fullName>
    </submittedName>
</protein>
<sequence>MRIVITGATGFVGSAVVRQAIADERITHAFVLTRKPLPDDVSKNEKITVVEHKDFSTWPPETLEQLAGVEGCVWAIGGRATQFPDVETARKVSVDYTLAAANVFVTELAPKLLEGQKFRFVFCSGKFAEWDQEKKLRMMQDTRRIKGQVEKGLCDIADANKEKFEVWAVRPGGIVKKHANIMNLLTANTSGIIEVDHLAKAMLKIVLDGHTDRIVESGALLKI</sequence>
<comment type="caution">
    <text evidence="1">The sequence shown here is derived from an EMBL/GenBank/DDBJ whole genome shotgun (WGS) entry which is preliminary data.</text>
</comment>
<gene>
    <name evidence="1" type="ORF">F4821DRAFT_232923</name>
</gene>
<accession>A0ACC0D837</accession>
<reference evidence="1 2" key="1">
    <citation type="journal article" date="2022" name="New Phytol.">
        <title>Ecological generalism drives hyperdiversity of secondary metabolite gene clusters in xylarialean endophytes.</title>
        <authorList>
            <person name="Franco M.E.E."/>
            <person name="Wisecaver J.H."/>
            <person name="Arnold A.E."/>
            <person name="Ju Y.M."/>
            <person name="Slot J.C."/>
            <person name="Ahrendt S."/>
            <person name="Moore L.P."/>
            <person name="Eastman K.E."/>
            <person name="Scott K."/>
            <person name="Konkel Z."/>
            <person name="Mondo S.J."/>
            <person name="Kuo A."/>
            <person name="Hayes R.D."/>
            <person name="Haridas S."/>
            <person name="Andreopoulos B."/>
            <person name="Riley R."/>
            <person name="LaButti K."/>
            <person name="Pangilinan J."/>
            <person name="Lipzen A."/>
            <person name="Amirebrahimi M."/>
            <person name="Yan J."/>
            <person name="Adam C."/>
            <person name="Keymanesh K."/>
            <person name="Ng V."/>
            <person name="Louie K."/>
            <person name="Northen T."/>
            <person name="Drula E."/>
            <person name="Henrissat B."/>
            <person name="Hsieh H.M."/>
            <person name="Youens-Clark K."/>
            <person name="Lutzoni F."/>
            <person name="Miadlikowska J."/>
            <person name="Eastwood D.C."/>
            <person name="Hamelin R.C."/>
            <person name="Grigoriev I.V."/>
            <person name="U'Ren J.M."/>
        </authorList>
    </citation>
    <scope>NUCLEOTIDE SEQUENCE [LARGE SCALE GENOMIC DNA]</scope>
    <source>
        <strain evidence="1 2">ER1909</strain>
    </source>
</reference>